<reference evidence="7 8" key="1">
    <citation type="submission" date="2023-03" db="EMBL/GenBank/DDBJ databases">
        <title>Genome insight into feeding habits of ladybird beetles.</title>
        <authorList>
            <person name="Li H.-S."/>
            <person name="Huang Y.-H."/>
            <person name="Pang H."/>
        </authorList>
    </citation>
    <scope>NUCLEOTIDE SEQUENCE [LARGE SCALE GENOMIC DNA]</scope>
    <source>
        <strain evidence="7">SYSU_2023b</strain>
        <tissue evidence="7">Whole body</tissue>
    </source>
</reference>
<organism evidence="7 8">
    <name type="scientific">Henosepilachna vigintioctopunctata</name>
    <dbReference type="NCBI Taxonomy" id="420089"/>
    <lineage>
        <taxon>Eukaryota</taxon>
        <taxon>Metazoa</taxon>
        <taxon>Ecdysozoa</taxon>
        <taxon>Arthropoda</taxon>
        <taxon>Hexapoda</taxon>
        <taxon>Insecta</taxon>
        <taxon>Pterygota</taxon>
        <taxon>Neoptera</taxon>
        <taxon>Endopterygota</taxon>
        <taxon>Coleoptera</taxon>
        <taxon>Polyphaga</taxon>
        <taxon>Cucujiformia</taxon>
        <taxon>Coccinelloidea</taxon>
        <taxon>Coccinellidae</taxon>
        <taxon>Epilachninae</taxon>
        <taxon>Epilachnini</taxon>
        <taxon>Henosepilachna</taxon>
    </lineage>
</organism>
<dbReference type="AlphaFoldDB" id="A0AAW1UC62"/>
<dbReference type="PROSITE" id="PS50016">
    <property type="entry name" value="ZF_PHD_2"/>
    <property type="match status" value="1"/>
</dbReference>
<accession>A0AAW1UC62</accession>
<dbReference type="PROSITE" id="PS01359">
    <property type="entry name" value="ZF_PHD_1"/>
    <property type="match status" value="1"/>
</dbReference>
<evidence type="ECO:0000256" key="3">
    <source>
        <dbReference type="ARBA" id="ARBA00022833"/>
    </source>
</evidence>
<dbReference type="SMART" id="SM00249">
    <property type="entry name" value="PHD"/>
    <property type="match status" value="1"/>
</dbReference>
<evidence type="ECO:0000256" key="2">
    <source>
        <dbReference type="ARBA" id="ARBA00022771"/>
    </source>
</evidence>
<feature type="region of interest" description="Disordered" evidence="5">
    <location>
        <begin position="135"/>
        <end position="169"/>
    </location>
</feature>
<evidence type="ECO:0000313" key="7">
    <source>
        <dbReference type="EMBL" id="KAK9880624.1"/>
    </source>
</evidence>
<dbReference type="EMBL" id="JARQZJ010000065">
    <property type="protein sequence ID" value="KAK9880624.1"/>
    <property type="molecule type" value="Genomic_DNA"/>
</dbReference>
<keyword evidence="1" id="KW-0479">Metal-binding</keyword>
<dbReference type="CDD" id="cd15489">
    <property type="entry name" value="PHD_SF"/>
    <property type="match status" value="1"/>
</dbReference>
<dbReference type="InterPro" id="IPR011011">
    <property type="entry name" value="Znf_FYVE_PHD"/>
</dbReference>
<sequence>MMTRGRGISCSRCNVKIDRYDDSINCKKCDNSYHTKCVNLSVEDFNKIHEDSSQKWYCDDCLQPNVAIVDTVELPPAEVPITKVDLVNVKNEIVNEVSSAFLNEILSLKSLILSQSKQISDLKKEIRILTKCKNTTTTTAGPDIPEVPADQNSTAESSKPDEQANLDAPNISSEIKNVTEIAENNFKENRVNTSENSSEWIVVTSKRRNNIKQAVPIADKPQVHLTSKRMVSWNDIYDMTKDVNKMWTLFSNRYRMIFEVSFPLKEISPRRNILTFRSSPDLQSKKNCWIICCNYKRIYDRAISSANRTFLSKYIENFNNKSKAVWKVLDSVSGRSRENSLPLKTEYPVDLCNNFNDFFIGESCPVGLLGTPHASYSVNSLKSNTFAEWEGMKCVFSYVYKYAQQYLIVVAISVPSECLLSKANARICETRRRLSPKHLKQLLFLGNLDVKEFFV</sequence>
<dbReference type="InterPro" id="IPR001965">
    <property type="entry name" value="Znf_PHD"/>
</dbReference>
<evidence type="ECO:0000313" key="8">
    <source>
        <dbReference type="Proteomes" id="UP001431783"/>
    </source>
</evidence>
<evidence type="ECO:0000256" key="4">
    <source>
        <dbReference type="PROSITE-ProRule" id="PRU00146"/>
    </source>
</evidence>
<dbReference type="InterPro" id="IPR019786">
    <property type="entry name" value="Zinc_finger_PHD-type_CS"/>
</dbReference>
<evidence type="ECO:0000259" key="6">
    <source>
        <dbReference type="PROSITE" id="PS50016"/>
    </source>
</evidence>
<evidence type="ECO:0000256" key="1">
    <source>
        <dbReference type="ARBA" id="ARBA00022723"/>
    </source>
</evidence>
<dbReference type="Proteomes" id="UP001431783">
    <property type="component" value="Unassembled WGS sequence"/>
</dbReference>
<dbReference type="Pfam" id="PF00628">
    <property type="entry name" value="PHD"/>
    <property type="match status" value="1"/>
</dbReference>
<comment type="caution">
    <text evidence="7">The sequence shown here is derived from an EMBL/GenBank/DDBJ whole genome shotgun (WGS) entry which is preliminary data.</text>
</comment>
<protein>
    <recommendedName>
        <fullName evidence="6">PHD-type domain-containing protein</fullName>
    </recommendedName>
</protein>
<feature type="domain" description="PHD-type" evidence="6">
    <location>
        <begin position="7"/>
        <end position="64"/>
    </location>
</feature>
<keyword evidence="2 4" id="KW-0863">Zinc-finger</keyword>
<name>A0AAW1UC62_9CUCU</name>
<evidence type="ECO:0000256" key="5">
    <source>
        <dbReference type="SAM" id="MobiDB-lite"/>
    </source>
</evidence>
<keyword evidence="8" id="KW-1185">Reference proteome</keyword>
<keyword evidence="3" id="KW-0862">Zinc</keyword>
<dbReference type="Gene3D" id="3.30.40.10">
    <property type="entry name" value="Zinc/RING finger domain, C3HC4 (zinc finger)"/>
    <property type="match status" value="1"/>
</dbReference>
<proteinExistence type="predicted"/>
<dbReference type="InterPro" id="IPR013083">
    <property type="entry name" value="Znf_RING/FYVE/PHD"/>
</dbReference>
<dbReference type="SUPFAM" id="SSF57903">
    <property type="entry name" value="FYVE/PHD zinc finger"/>
    <property type="match status" value="1"/>
</dbReference>
<dbReference type="GO" id="GO:0008270">
    <property type="term" value="F:zinc ion binding"/>
    <property type="evidence" value="ECO:0007669"/>
    <property type="project" value="UniProtKB-KW"/>
</dbReference>
<gene>
    <name evidence="7" type="ORF">WA026_011865</name>
</gene>
<dbReference type="InterPro" id="IPR019787">
    <property type="entry name" value="Znf_PHD-finger"/>
</dbReference>